<dbReference type="AlphaFoldDB" id="A0A2U1JWC0"/>
<name>A0A2U1JWC0_9FLAO</name>
<protein>
    <submittedName>
        <fullName evidence="2">Uncharacterized protein</fullName>
    </submittedName>
</protein>
<dbReference type="Pfam" id="PF13181">
    <property type="entry name" value="TPR_8"/>
    <property type="match status" value="1"/>
</dbReference>
<dbReference type="InterPro" id="IPR019734">
    <property type="entry name" value="TPR_rpt"/>
</dbReference>
<dbReference type="Proteomes" id="UP000245618">
    <property type="component" value="Unassembled WGS sequence"/>
</dbReference>
<feature type="chain" id="PRO_5015625100" evidence="1">
    <location>
        <begin position="22"/>
        <end position="319"/>
    </location>
</feature>
<keyword evidence="1" id="KW-0732">Signal</keyword>
<dbReference type="OrthoDB" id="1324191at2"/>
<dbReference type="InterPro" id="IPR011990">
    <property type="entry name" value="TPR-like_helical_dom_sf"/>
</dbReference>
<gene>
    <name evidence="2" type="ORF">DB891_09285</name>
</gene>
<sequence>MKNRILVYILLISSIPFNSWAQKNILNEKKIGESQTNSPIQSDQIDTPPARKIKYYHVEEVYDLKSGGHKTTYNVSDPKLIQTYDLGPNNKRIITPVYRDPIVETVKKSDPSKRIKNPARLAIANTSKKTDPSDLESGAKTIATPALAQKEKLDESAFKSDPSNTIKNSTQLAIADPSRLEPDDKNIITPALAQKEKLVENAFKLGSSNTIKNSAQLVITDTPKKVDTSAYIDIIKTYEGVAEKGYETLDILKKLGNSYFFDNELEKAEKYYTKLFRKTTDLEPEYYYRYSVALKSIGQIEKSKEFFKKFNQLSGNSSR</sequence>
<accession>A0A2U1JWC0</accession>
<dbReference type="EMBL" id="QCZH01000008">
    <property type="protein sequence ID" value="PWA09123.1"/>
    <property type="molecule type" value="Genomic_DNA"/>
</dbReference>
<organism evidence="2 3">
    <name type="scientific">Flavobacterium laiguense</name>
    <dbReference type="NCBI Taxonomy" id="2169409"/>
    <lineage>
        <taxon>Bacteria</taxon>
        <taxon>Pseudomonadati</taxon>
        <taxon>Bacteroidota</taxon>
        <taxon>Flavobacteriia</taxon>
        <taxon>Flavobacteriales</taxon>
        <taxon>Flavobacteriaceae</taxon>
        <taxon>Flavobacterium</taxon>
    </lineage>
</organism>
<dbReference type="Gene3D" id="1.25.40.10">
    <property type="entry name" value="Tetratricopeptide repeat domain"/>
    <property type="match status" value="1"/>
</dbReference>
<evidence type="ECO:0000313" key="3">
    <source>
        <dbReference type="Proteomes" id="UP000245618"/>
    </source>
</evidence>
<comment type="caution">
    <text evidence="2">The sequence shown here is derived from an EMBL/GenBank/DDBJ whole genome shotgun (WGS) entry which is preliminary data.</text>
</comment>
<dbReference type="RefSeq" id="WP_116762819.1">
    <property type="nucleotide sequence ID" value="NZ_QCZH01000008.1"/>
</dbReference>
<keyword evidence="3" id="KW-1185">Reference proteome</keyword>
<proteinExistence type="predicted"/>
<reference evidence="2 3" key="1">
    <citation type="submission" date="2018-04" db="EMBL/GenBank/DDBJ databases">
        <title>Flavobacterium sp. nov., isolated from glacier ice.</title>
        <authorList>
            <person name="Liu Q."/>
            <person name="Xin Y.-H."/>
        </authorList>
    </citation>
    <scope>NUCLEOTIDE SEQUENCE [LARGE SCALE GENOMIC DNA]</scope>
    <source>
        <strain evidence="2 3">LB2P30</strain>
    </source>
</reference>
<evidence type="ECO:0000256" key="1">
    <source>
        <dbReference type="SAM" id="SignalP"/>
    </source>
</evidence>
<feature type="signal peptide" evidence="1">
    <location>
        <begin position="1"/>
        <end position="21"/>
    </location>
</feature>
<dbReference type="SUPFAM" id="SSF48452">
    <property type="entry name" value="TPR-like"/>
    <property type="match status" value="1"/>
</dbReference>
<evidence type="ECO:0000313" key="2">
    <source>
        <dbReference type="EMBL" id="PWA09123.1"/>
    </source>
</evidence>